<dbReference type="EC" id="2.5.1.-" evidence="3"/>
<evidence type="ECO:0000256" key="2">
    <source>
        <dbReference type="ARBA" id="ARBA00022898"/>
    </source>
</evidence>
<evidence type="ECO:0000256" key="4">
    <source>
        <dbReference type="PIRSR" id="PIRSR001434-2"/>
    </source>
</evidence>
<keyword evidence="2 3" id="KW-0663">Pyridoxal phosphate</keyword>
<gene>
    <name evidence="3 6" type="primary">metZ</name>
    <name evidence="6" type="ORF">AQS8620_01006</name>
</gene>
<dbReference type="FunFam" id="3.40.640.10:FF:000046">
    <property type="entry name" value="Cystathionine gamma-lyase"/>
    <property type="match status" value="1"/>
</dbReference>
<reference evidence="6 7" key="1">
    <citation type="submission" date="2017-03" db="EMBL/GenBank/DDBJ databases">
        <authorList>
            <person name="Afonso C.L."/>
            <person name="Miller P.J."/>
            <person name="Scott M.A."/>
            <person name="Spackman E."/>
            <person name="Goraichik I."/>
            <person name="Dimitrov K.M."/>
            <person name="Suarez D.L."/>
            <person name="Swayne D.E."/>
        </authorList>
    </citation>
    <scope>NUCLEOTIDE SEQUENCE [LARGE SCALE GENOMIC DNA]</scope>
    <source>
        <strain evidence="6 7">CECT 8620</strain>
    </source>
</reference>
<accession>A0A1Y5S2M2</accession>
<name>A0A1Y5S2M2_9RHOB</name>
<comment type="pathway">
    <text evidence="3">Amino-acid biosynthesis; L-methionine biosynthesis via de novo pathway; L-homocysteine from O-succinyl-L-homoserine: step 1/1.</text>
</comment>
<keyword evidence="3" id="KW-0486">Methionine biosynthesis</keyword>
<dbReference type="InterPro" id="IPR015421">
    <property type="entry name" value="PyrdxlP-dep_Trfase_major"/>
</dbReference>
<dbReference type="CDD" id="cd00614">
    <property type="entry name" value="CGS_like"/>
    <property type="match status" value="1"/>
</dbReference>
<sequence length="393" mass="42395">MSDTWKTRTKLVHQGARRSQYGEVSEALFLTQGFVYDSAEAAEARFLKTGEDEFIYARYGNPTSRMFEDRMAAIEGCEDAFATASGMAAVNGALMSIVKAGDHVVSSRALFGSCLYILESVLARFGVEITLVDGTDLEQWKAAIRPDTTAVFFESISNPTLEVIDMKAVCDLAHAVGALVVCDNAMSTPIFTQAKAAGCDLIVYSTTKHVDGQGRCLGGMIIGTRELIRGPVETYVKHTGGAISPFNAWVQLKSLETLDLRVRQQAGTALFLADALEGHAKLNGVRYPTQKSHPQYDLAKRQYEAGGTVFTIDVKGGKAAAFKFLNALEVFTISNNFADAKSIATHPTTTTHKNLTEDSRQAAGITPGMLRMSAGLEDAEDLLADILQALDAV</sequence>
<dbReference type="RefSeq" id="WP_085835751.1">
    <property type="nucleotide sequence ID" value="NZ_FWFS01000003.1"/>
</dbReference>
<keyword evidence="3 6" id="KW-0808">Transferase</keyword>
<dbReference type="OrthoDB" id="9805807at2"/>
<dbReference type="InterPro" id="IPR015422">
    <property type="entry name" value="PyrdxlP-dep_Trfase_small"/>
</dbReference>
<keyword evidence="3" id="KW-0028">Amino-acid biosynthesis</keyword>
<dbReference type="PANTHER" id="PTHR11808">
    <property type="entry name" value="TRANS-SULFURATION ENZYME FAMILY MEMBER"/>
    <property type="match status" value="1"/>
</dbReference>
<comment type="function">
    <text evidence="3">Catalyzes the formation of L-homocysteine from O-succinyl-L-homoserine (OSHS) and hydrogen sulfide.</text>
</comment>
<dbReference type="Pfam" id="PF01053">
    <property type="entry name" value="Cys_Met_Meta_PP"/>
    <property type="match status" value="1"/>
</dbReference>
<dbReference type="SUPFAM" id="SSF53383">
    <property type="entry name" value="PLP-dependent transferases"/>
    <property type="match status" value="1"/>
</dbReference>
<comment type="similarity">
    <text evidence="3">Belongs to the trans-sulfuration enzymes family. MetZ subfamily.</text>
</comment>
<dbReference type="AlphaFoldDB" id="A0A1Y5S2M2"/>
<dbReference type="GO" id="GO:0005737">
    <property type="term" value="C:cytoplasm"/>
    <property type="evidence" value="ECO:0007669"/>
    <property type="project" value="TreeGrafter"/>
</dbReference>
<evidence type="ECO:0000313" key="7">
    <source>
        <dbReference type="Proteomes" id="UP000193862"/>
    </source>
</evidence>
<dbReference type="InterPro" id="IPR006234">
    <property type="entry name" value="O-succ-hSer_sulfhydrylase"/>
</dbReference>
<comment type="cofactor">
    <cofactor evidence="1 3 5">
        <name>pyridoxal 5'-phosphate</name>
        <dbReference type="ChEBI" id="CHEBI:597326"/>
    </cofactor>
</comment>
<dbReference type="NCBIfam" id="TIGR01325">
    <property type="entry name" value="O_suc_HS_sulf"/>
    <property type="match status" value="1"/>
</dbReference>
<organism evidence="6 7">
    <name type="scientific">Aquimixticola soesokkakensis</name>
    <dbReference type="NCBI Taxonomy" id="1519096"/>
    <lineage>
        <taxon>Bacteria</taxon>
        <taxon>Pseudomonadati</taxon>
        <taxon>Pseudomonadota</taxon>
        <taxon>Alphaproteobacteria</taxon>
        <taxon>Rhodobacterales</taxon>
        <taxon>Paracoccaceae</taxon>
        <taxon>Aquimixticola</taxon>
    </lineage>
</organism>
<dbReference type="PIRSF" id="PIRSF001434">
    <property type="entry name" value="CGS"/>
    <property type="match status" value="1"/>
</dbReference>
<dbReference type="GO" id="GO:0071268">
    <property type="term" value="P:homocysteine biosynthetic process"/>
    <property type="evidence" value="ECO:0007669"/>
    <property type="project" value="InterPro"/>
</dbReference>
<dbReference type="GO" id="GO:0071266">
    <property type="term" value="P:'de novo' L-methionine biosynthetic process"/>
    <property type="evidence" value="ECO:0007669"/>
    <property type="project" value="UniProtKB-UniRule"/>
</dbReference>
<keyword evidence="7" id="KW-1185">Reference proteome</keyword>
<comment type="subunit">
    <text evidence="3">Homotetramer.</text>
</comment>
<evidence type="ECO:0000256" key="1">
    <source>
        <dbReference type="ARBA" id="ARBA00001933"/>
    </source>
</evidence>
<dbReference type="GO" id="GO:0019346">
    <property type="term" value="P:transsulfuration"/>
    <property type="evidence" value="ECO:0007669"/>
    <property type="project" value="InterPro"/>
</dbReference>
<dbReference type="Gene3D" id="3.90.1150.10">
    <property type="entry name" value="Aspartate Aminotransferase, domain 1"/>
    <property type="match status" value="1"/>
</dbReference>
<feature type="modified residue" description="N6-(pyridoxal phosphate)lysine" evidence="3 4">
    <location>
        <position position="208"/>
    </location>
</feature>
<dbReference type="Gene3D" id="3.40.640.10">
    <property type="entry name" value="Type I PLP-dependent aspartate aminotransferase-like (Major domain)"/>
    <property type="match status" value="1"/>
</dbReference>
<evidence type="ECO:0000256" key="3">
    <source>
        <dbReference type="HAMAP-Rule" id="MF_02056"/>
    </source>
</evidence>
<dbReference type="EMBL" id="FWFS01000003">
    <property type="protein sequence ID" value="SLN31251.1"/>
    <property type="molecule type" value="Genomic_DNA"/>
</dbReference>
<dbReference type="UniPathway" id="UPA00051">
    <property type="reaction ID" value="UER00449"/>
</dbReference>
<dbReference type="GO" id="GO:0016846">
    <property type="term" value="F:carbon-sulfur lyase activity"/>
    <property type="evidence" value="ECO:0007669"/>
    <property type="project" value="TreeGrafter"/>
</dbReference>
<dbReference type="GO" id="GO:0016765">
    <property type="term" value="F:transferase activity, transferring alkyl or aryl (other than methyl) groups"/>
    <property type="evidence" value="ECO:0007669"/>
    <property type="project" value="UniProtKB-UniRule"/>
</dbReference>
<dbReference type="HAMAP" id="MF_02056">
    <property type="entry name" value="MetZ"/>
    <property type="match status" value="1"/>
</dbReference>
<dbReference type="PANTHER" id="PTHR11808:SF80">
    <property type="entry name" value="CYSTATHIONINE GAMMA-LYASE"/>
    <property type="match status" value="1"/>
</dbReference>
<dbReference type="InterPro" id="IPR015424">
    <property type="entry name" value="PyrdxlP-dep_Trfase"/>
</dbReference>
<dbReference type="Proteomes" id="UP000193862">
    <property type="component" value="Unassembled WGS sequence"/>
</dbReference>
<dbReference type="InterPro" id="IPR000277">
    <property type="entry name" value="Cys/Met-Metab_PyrdxlP-dep_enz"/>
</dbReference>
<evidence type="ECO:0000313" key="6">
    <source>
        <dbReference type="EMBL" id="SLN31251.1"/>
    </source>
</evidence>
<comment type="catalytic activity">
    <reaction evidence="3">
        <text>O-succinyl-L-homoserine + hydrogen sulfide = L-homocysteine + succinate</text>
        <dbReference type="Rhea" id="RHEA:27826"/>
        <dbReference type="ChEBI" id="CHEBI:29919"/>
        <dbReference type="ChEBI" id="CHEBI:30031"/>
        <dbReference type="ChEBI" id="CHEBI:57661"/>
        <dbReference type="ChEBI" id="CHEBI:58199"/>
    </reaction>
</comment>
<proteinExistence type="inferred from homology"/>
<evidence type="ECO:0000256" key="5">
    <source>
        <dbReference type="RuleBase" id="RU362118"/>
    </source>
</evidence>
<protein>
    <recommendedName>
        <fullName evidence="3">O-succinylhomoserine sulfhydrylase</fullName>
        <shortName evidence="3">OSH sulfhydrylase</shortName>
        <shortName evidence="3">OSHS sulfhydrylase</shortName>
        <ecNumber evidence="3">2.5.1.-</ecNumber>
    </recommendedName>
</protein>
<dbReference type="GO" id="GO:0030170">
    <property type="term" value="F:pyridoxal phosphate binding"/>
    <property type="evidence" value="ECO:0007669"/>
    <property type="project" value="UniProtKB-UniRule"/>
</dbReference>